<keyword evidence="1" id="KW-1133">Transmembrane helix</keyword>
<protein>
    <submittedName>
        <fullName evidence="2">Uncharacterized protein</fullName>
    </submittedName>
</protein>
<feature type="transmembrane region" description="Helical" evidence="1">
    <location>
        <begin position="29"/>
        <end position="50"/>
    </location>
</feature>
<feature type="transmembrane region" description="Helical" evidence="1">
    <location>
        <begin position="91"/>
        <end position="111"/>
    </location>
</feature>
<keyword evidence="1" id="KW-0472">Membrane</keyword>
<evidence type="ECO:0000313" key="2">
    <source>
        <dbReference type="EMBL" id="OQK16683.1"/>
    </source>
</evidence>
<dbReference type="RefSeq" id="WP_080521308.1">
    <property type="nucleotide sequence ID" value="NZ_LPUF01000001.1"/>
</dbReference>
<evidence type="ECO:0000313" key="3">
    <source>
        <dbReference type="Proteomes" id="UP000191980"/>
    </source>
</evidence>
<reference evidence="2 3" key="1">
    <citation type="submission" date="2015-12" db="EMBL/GenBank/DDBJ databases">
        <authorList>
            <person name="Shamseldin A."/>
            <person name="Moawad H."/>
            <person name="Abd El-Rahim W.M."/>
            <person name="Sadowsky M.J."/>
        </authorList>
    </citation>
    <scope>NUCLEOTIDE SEQUENCE [LARGE SCALE GENOMIC DNA]</scope>
    <source>
        <strain evidence="2 3">WF1</strain>
    </source>
</reference>
<dbReference type="Proteomes" id="UP000191980">
    <property type="component" value="Unassembled WGS sequence"/>
</dbReference>
<accession>A0A1V8M5K8</accession>
<organism evidence="2 3">
    <name type="scientific">Methyloprofundus sedimenti</name>
    <dbReference type="NCBI Taxonomy" id="1420851"/>
    <lineage>
        <taxon>Bacteria</taxon>
        <taxon>Pseudomonadati</taxon>
        <taxon>Pseudomonadota</taxon>
        <taxon>Gammaproteobacteria</taxon>
        <taxon>Methylococcales</taxon>
        <taxon>Methylococcaceae</taxon>
        <taxon>Methyloprofundus</taxon>
    </lineage>
</organism>
<keyword evidence="1" id="KW-0812">Transmembrane</keyword>
<gene>
    <name evidence="2" type="ORF">AU255_01900</name>
</gene>
<dbReference type="SUPFAM" id="SSF56954">
    <property type="entry name" value="Outer membrane efflux proteins (OEP)"/>
    <property type="match status" value="1"/>
</dbReference>
<dbReference type="AlphaFoldDB" id="A0A1V8M5K8"/>
<proteinExistence type="predicted"/>
<sequence>MNSPEKIKIKAAGVGYLINRIQTLFVGMLRIWTIPIVLMLSVASGFTTFYGMSHFIIPWIALVITVAIQSIVVICTLELASIHWRANRTRYFSVLFSLVIALIASVSFSYFKFYEVSEKDSIHIQRLNHIRTDLKSYLDEVLSFKSKLLAQKRAELEQASKDVSQAYFGTHPEIVAGYRNQVGKGPFWQRYNEIYLAKKQALSELEVKFSALDESVYQLQPRLANLDVAANVETAYYDLLNSFETVQFNVNQLSSEFGQSLPEPPMLLTYKQFIEDVKPSMAMWNGFSLFAFGCAAMVDFFTVLLSYRMEFTAPGPLTADEEDLVFECLRQFTQFRINENDELEMVIEKTNIEKARRYSDWSRMFAVGLLLSRGFLRKIDKNTVEFAPNLYPLIAAKMGDRITKLRAEAELARQVGKHE</sequence>
<dbReference type="OrthoDB" id="5572893at2"/>
<dbReference type="EMBL" id="LPUF01000001">
    <property type="protein sequence ID" value="OQK16683.1"/>
    <property type="molecule type" value="Genomic_DNA"/>
</dbReference>
<feature type="transmembrane region" description="Helical" evidence="1">
    <location>
        <begin position="56"/>
        <end position="79"/>
    </location>
</feature>
<keyword evidence="3" id="KW-1185">Reference proteome</keyword>
<comment type="caution">
    <text evidence="2">The sequence shown here is derived from an EMBL/GenBank/DDBJ whole genome shotgun (WGS) entry which is preliminary data.</text>
</comment>
<evidence type="ECO:0000256" key="1">
    <source>
        <dbReference type="SAM" id="Phobius"/>
    </source>
</evidence>
<name>A0A1V8M5K8_9GAMM</name>
<dbReference type="STRING" id="1420851.AU255_01900"/>